<evidence type="ECO:0000313" key="1">
    <source>
        <dbReference type="EMBL" id="KAF1985517.1"/>
    </source>
</evidence>
<sequence length="202" mass="22279">MPSCPRRLKMEIRVPRAIETRAQRRTNSTTNVMLPHALPAPSCDLRTVCSGWTMDAEKHSFARIPVSYHIQRHVSLDLPRPQLLLGAPIAALRKAVIPTTAWMKRAAARPPMPHAFSGPDFTGCVGVPRNVQGLNGFISSLDAGAERVEEFLVTFNVGPQRLPACSCQTRRPEVAAAEFSPLASLLYEWVACEHHQSLQVVP</sequence>
<reference evidence="1" key="1">
    <citation type="journal article" date="2020" name="Stud. Mycol.">
        <title>101 Dothideomycetes genomes: a test case for predicting lifestyles and emergence of pathogens.</title>
        <authorList>
            <person name="Haridas S."/>
            <person name="Albert R."/>
            <person name="Binder M."/>
            <person name="Bloem J."/>
            <person name="Labutti K."/>
            <person name="Salamov A."/>
            <person name="Andreopoulos B."/>
            <person name="Baker S."/>
            <person name="Barry K."/>
            <person name="Bills G."/>
            <person name="Bluhm B."/>
            <person name="Cannon C."/>
            <person name="Castanera R."/>
            <person name="Culley D."/>
            <person name="Daum C."/>
            <person name="Ezra D."/>
            <person name="Gonzalez J."/>
            <person name="Henrissat B."/>
            <person name="Kuo A."/>
            <person name="Liang C."/>
            <person name="Lipzen A."/>
            <person name="Lutzoni F."/>
            <person name="Magnuson J."/>
            <person name="Mondo S."/>
            <person name="Nolan M."/>
            <person name="Ohm R."/>
            <person name="Pangilinan J."/>
            <person name="Park H.-J."/>
            <person name="Ramirez L."/>
            <person name="Alfaro M."/>
            <person name="Sun H."/>
            <person name="Tritt A."/>
            <person name="Yoshinaga Y."/>
            <person name="Zwiers L.-H."/>
            <person name="Turgeon B."/>
            <person name="Goodwin S."/>
            <person name="Spatafora J."/>
            <person name="Crous P."/>
            <person name="Grigoriev I."/>
        </authorList>
    </citation>
    <scope>NUCLEOTIDE SEQUENCE</scope>
    <source>
        <strain evidence="1">CBS 113979</strain>
    </source>
</reference>
<organism evidence="1 2">
    <name type="scientific">Aulographum hederae CBS 113979</name>
    <dbReference type="NCBI Taxonomy" id="1176131"/>
    <lineage>
        <taxon>Eukaryota</taxon>
        <taxon>Fungi</taxon>
        <taxon>Dikarya</taxon>
        <taxon>Ascomycota</taxon>
        <taxon>Pezizomycotina</taxon>
        <taxon>Dothideomycetes</taxon>
        <taxon>Pleosporomycetidae</taxon>
        <taxon>Aulographales</taxon>
        <taxon>Aulographaceae</taxon>
    </lineage>
</organism>
<gene>
    <name evidence="1" type="ORF">K402DRAFT_103172</name>
</gene>
<accession>A0A6G1GXJ8</accession>
<evidence type="ECO:0000313" key="2">
    <source>
        <dbReference type="Proteomes" id="UP000800041"/>
    </source>
</evidence>
<protein>
    <submittedName>
        <fullName evidence="1">Uncharacterized protein</fullName>
    </submittedName>
</protein>
<keyword evidence="2" id="KW-1185">Reference proteome</keyword>
<dbReference type="Proteomes" id="UP000800041">
    <property type="component" value="Unassembled WGS sequence"/>
</dbReference>
<dbReference type="EMBL" id="ML977161">
    <property type="protein sequence ID" value="KAF1985517.1"/>
    <property type="molecule type" value="Genomic_DNA"/>
</dbReference>
<name>A0A6G1GXJ8_9PEZI</name>
<dbReference type="AlphaFoldDB" id="A0A6G1GXJ8"/>
<proteinExistence type="predicted"/>